<dbReference type="RefSeq" id="YP_010111038.1">
    <property type="nucleotide sequence ID" value="NC_055877.1"/>
</dbReference>
<dbReference type="Proteomes" id="UP000594003">
    <property type="component" value="Segment"/>
</dbReference>
<dbReference type="KEGG" id="vg:65129363"/>
<evidence type="ECO:0000313" key="1">
    <source>
        <dbReference type="EMBL" id="QOR58880.1"/>
    </source>
</evidence>
<accession>A0A7M1S0S7</accession>
<protein>
    <submittedName>
        <fullName evidence="1">Uncharacterized protein</fullName>
    </submittedName>
</protein>
<reference evidence="1 2" key="1">
    <citation type="submission" date="2020-07" db="EMBL/GenBank/DDBJ databases">
        <title>Taxonomic proposal: Crassvirales, a new order of highly abundant and diverse bacterial viruses.</title>
        <authorList>
            <person name="Shkoporov A.N."/>
            <person name="Stockdale S.R."/>
            <person name="Guerin E."/>
            <person name="Ross R.P."/>
            <person name="Hill C."/>
        </authorList>
    </citation>
    <scope>NUCLEOTIDE SEQUENCE [LARGE SCALE GENOMIC DNA]</scope>
</reference>
<keyword evidence="2" id="KW-1185">Reference proteome</keyword>
<proteinExistence type="predicted"/>
<dbReference type="GeneID" id="65129363"/>
<evidence type="ECO:0000313" key="2">
    <source>
        <dbReference type="Proteomes" id="UP000594003"/>
    </source>
</evidence>
<name>A0A7M1S0S7_9CAUD</name>
<organism evidence="1 2">
    <name type="scientific">uncultured phage cr8_1</name>
    <dbReference type="NCBI Taxonomy" id="2772068"/>
    <lineage>
        <taxon>Viruses</taxon>
        <taxon>Duplodnaviria</taxon>
        <taxon>Heunggongvirae</taxon>
        <taxon>Uroviricota</taxon>
        <taxon>Caudoviricetes</taxon>
        <taxon>Crassvirales</taxon>
        <taxon>Intestiviridae</taxon>
        <taxon>Obtuvirinae</taxon>
        <taxon>Fohxhuevirus</taxon>
        <taxon>Fohxhuevirus gastrointestinalis</taxon>
    </lineage>
</organism>
<dbReference type="EMBL" id="MT774384">
    <property type="protein sequence ID" value="QOR58880.1"/>
    <property type="molecule type" value="Genomic_DNA"/>
</dbReference>
<sequence length="204" mass="23845">MKIKFNNNKVMQRMIEFKVKVKEVPKCKVTAEYEIFKGQPNYYYNPLVAFNIKDNTAKKILEYVAATLGTNQTSVELESKGLAKVLGLKDIRVVRNSIKVLIDNNCMYRWQDIIDVDNVIKPNRNWYLLNPLVVRNINIENWNKQVDVTCREFNNTKGAKISEFSALEFEDFLKIPQTIDKRNTDDKNRKVISVKDYSRRGVKS</sequence>